<evidence type="ECO:0000259" key="9">
    <source>
        <dbReference type="Pfam" id="PF13231"/>
    </source>
</evidence>
<evidence type="ECO:0000313" key="11">
    <source>
        <dbReference type="Proteomes" id="UP000178857"/>
    </source>
</evidence>
<dbReference type="InterPro" id="IPR050297">
    <property type="entry name" value="LipidA_mod_glycosyltrf_83"/>
</dbReference>
<comment type="caution">
    <text evidence="10">The sequence shown here is derived from an EMBL/GenBank/DDBJ whole genome shotgun (WGS) entry which is preliminary data.</text>
</comment>
<evidence type="ECO:0000256" key="4">
    <source>
        <dbReference type="ARBA" id="ARBA00022679"/>
    </source>
</evidence>
<dbReference type="InterPro" id="IPR038731">
    <property type="entry name" value="RgtA/B/C-like"/>
</dbReference>
<keyword evidence="3" id="KW-0328">Glycosyltransferase</keyword>
<feature type="domain" description="Glycosyltransferase RgtA/B/C/D-like" evidence="9">
    <location>
        <begin position="60"/>
        <end position="154"/>
    </location>
</feature>
<dbReference type="GO" id="GO:0005886">
    <property type="term" value="C:plasma membrane"/>
    <property type="evidence" value="ECO:0007669"/>
    <property type="project" value="UniProtKB-SubCell"/>
</dbReference>
<comment type="subcellular location">
    <subcellularLocation>
        <location evidence="1">Cell membrane</location>
        <topology evidence="1">Multi-pass membrane protein</topology>
    </subcellularLocation>
</comment>
<feature type="transmembrane region" description="Helical" evidence="8">
    <location>
        <begin position="380"/>
        <end position="398"/>
    </location>
</feature>
<accession>A0A1F7JBY2</accession>
<feature type="transmembrane region" description="Helical" evidence="8">
    <location>
        <begin position="176"/>
        <end position="198"/>
    </location>
</feature>
<dbReference type="AlphaFoldDB" id="A0A1F7JBY2"/>
<gene>
    <name evidence="10" type="ORF">A2970_00550</name>
</gene>
<organism evidence="10 11">
    <name type="scientific">Candidatus Roizmanbacteria bacterium RIFCSPLOWO2_01_FULL_44_13</name>
    <dbReference type="NCBI Taxonomy" id="1802069"/>
    <lineage>
        <taxon>Bacteria</taxon>
        <taxon>Candidatus Roizmaniibacteriota</taxon>
    </lineage>
</organism>
<feature type="transmembrane region" description="Helical" evidence="8">
    <location>
        <begin position="80"/>
        <end position="99"/>
    </location>
</feature>
<evidence type="ECO:0000256" key="1">
    <source>
        <dbReference type="ARBA" id="ARBA00004651"/>
    </source>
</evidence>
<feature type="transmembrane region" description="Helical" evidence="8">
    <location>
        <begin position="353"/>
        <end position="373"/>
    </location>
</feature>
<reference evidence="10 11" key="1">
    <citation type="journal article" date="2016" name="Nat. Commun.">
        <title>Thousands of microbial genomes shed light on interconnected biogeochemical processes in an aquifer system.</title>
        <authorList>
            <person name="Anantharaman K."/>
            <person name="Brown C.T."/>
            <person name="Hug L.A."/>
            <person name="Sharon I."/>
            <person name="Castelle C.J."/>
            <person name="Probst A.J."/>
            <person name="Thomas B.C."/>
            <person name="Singh A."/>
            <person name="Wilkins M.J."/>
            <person name="Karaoz U."/>
            <person name="Brodie E.L."/>
            <person name="Williams K.H."/>
            <person name="Hubbard S.S."/>
            <person name="Banfield J.F."/>
        </authorList>
    </citation>
    <scope>NUCLEOTIDE SEQUENCE [LARGE SCALE GENOMIC DNA]</scope>
</reference>
<sequence length="420" mass="48445">MRFKKFVGLIVVILLSASIIFFQFNKVPQNLSFDEVEFGRLAKSLEGTPYQPYSNLATGHPTLYFYIIFFSFKVFGVNNFGLRFPSALFGILSVLFFYLIIKKIFNKQGPLFFVLSALIFLSSRWFFNFARFSFEATLLLFLELASIYFLFMATGGSNKKSPQIPSSSEFSPQAQWLAKTMVSRIFLILSGLFAGLAFNSYTPGRIFFLLPLSFLLFKKWNKSAIKQLLFFLVPFIIITAPLSLYLLRNQDARVDRLLFWKNQEMTIAEKVNGTLQNITSISGMFNIKGDLNGRHNYPGKPALNPILGILFIAGLIISIRDWKSLYNRFFMFYFIVSLFPSIMIYPWENPNMLRTFTAIPAVVYFIGQAITAAKRNVWQIIIVILILLSSIYEVRTYFKYQAPVFDKAFEIRKPLNKIIK</sequence>
<feature type="transmembrane region" description="Helical" evidence="8">
    <location>
        <begin position="111"/>
        <end position="130"/>
    </location>
</feature>
<keyword evidence="4" id="KW-0808">Transferase</keyword>
<protein>
    <recommendedName>
        <fullName evidence="9">Glycosyltransferase RgtA/B/C/D-like domain-containing protein</fullName>
    </recommendedName>
</protein>
<dbReference type="GO" id="GO:0009103">
    <property type="term" value="P:lipopolysaccharide biosynthetic process"/>
    <property type="evidence" value="ECO:0007669"/>
    <property type="project" value="UniProtKB-ARBA"/>
</dbReference>
<dbReference type="STRING" id="1802069.A2970_00550"/>
<evidence type="ECO:0000256" key="7">
    <source>
        <dbReference type="ARBA" id="ARBA00023136"/>
    </source>
</evidence>
<dbReference type="Pfam" id="PF13231">
    <property type="entry name" value="PMT_2"/>
    <property type="match status" value="1"/>
</dbReference>
<proteinExistence type="predicted"/>
<dbReference type="PANTHER" id="PTHR33908">
    <property type="entry name" value="MANNOSYLTRANSFERASE YKCB-RELATED"/>
    <property type="match status" value="1"/>
</dbReference>
<feature type="transmembrane region" description="Helical" evidence="8">
    <location>
        <begin position="329"/>
        <end position="347"/>
    </location>
</feature>
<dbReference type="PANTHER" id="PTHR33908:SF11">
    <property type="entry name" value="MEMBRANE PROTEIN"/>
    <property type="match status" value="1"/>
</dbReference>
<keyword evidence="6 8" id="KW-1133">Transmembrane helix</keyword>
<keyword evidence="7 8" id="KW-0472">Membrane</keyword>
<evidence type="ECO:0000256" key="6">
    <source>
        <dbReference type="ARBA" id="ARBA00022989"/>
    </source>
</evidence>
<feature type="transmembrane region" description="Helical" evidence="8">
    <location>
        <begin position="7"/>
        <end position="24"/>
    </location>
</feature>
<evidence type="ECO:0000256" key="2">
    <source>
        <dbReference type="ARBA" id="ARBA00022475"/>
    </source>
</evidence>
<dbReference type="Proteomes" id="UP000178857">
    <property type="component" value="Unassembled WGS sequence"/>
</dbReference>
<feature type="transmembrane region" description="Helical" evidence="8">
    <location>
        <begin position="228"/>
        <end position="247"/>
    </location>
</feature>
<evidence type="ECO:0000256" key="3">
    <source>
        <dbReference type="ARBA" id="ARBA00022676"/>
    </source>
</evidence>
<keyword evidence="5 8" id="KW-0812">Transmembrane</keyword>
<dbReference type="EMBL" id="MGAT01000006">
    <property type="protein sequence ID" value="OGK53100.1"/>
    <property type="molecule type" value="Genomic_DNA"/>
</dbReference>
<feature type="transmembrane region" description="Helical" evidence="8">
    <location>
        <begin position="136"/>
        <end position="155"/>
    </location>
</feature>
<evidence type="ECO:0000256" key="8">
    <source>
        <dbReference type="SAM" id="Phobius"/>
    </source>
</evidence>
<evidence type="ECO:0000313" key="10">
    <source>
        <dbReference type="EMBL" id="OGK53100.1"/>
    </source>
</evidence>
<evidence type="ECO:0000256" key="5">
    <source>
        <dbReference type="ARBA" id="ARBA00022692"/>
    </source>
</evidence>
<dbReference type="GO" id="GO:0016763">
    <property type="term" value="F:pentosyltransferase activity"/>
    <property type="evidence" value="ECO:0007669"/>
    <property type="project" value="TreeGrafter"/>
</dbReference>
<feature type="transmembrane region" description="Helical" evidence="8">
    <location>
        <begin position="302"/>
        <end position="322"/>
    </location>
</feature>
<name>A0A1F7JBY2_9BACT</name>
<keyword evidence="2" id="KW-1003">Cell membrane</keyword>